<dbReference type="GO" id="GO:0010024">
    <property type="term" value="P:phytochromobilin biosynthetic process"/>
    <property type="evidence" value="ECO:0007669"/>
    <property type="project" value="InterPro"/>
</dbReference>
<dbReference type="SMR" id="M1Q6I2"/>
<proteinExistence type="inferred from homology"/>
<evidence type="ECO:0000313" key="3">
    <source>
        <dbReference type="EMBL" id="AGF91468.1"/>
    </source>
</evidence>
<evidence type="ECO:0000256" key="2">
    <source>
        <dbReference type="ARBA" id="ARBA00023002"/>
    </source>
</evidence>
<protein>
    <submittedName>
        <fullName evidence="3">PcyA</fullName>
    </submittedName>
</protein>
<dbReference type="Pfam" id="PF05996">
    <property type="entry name" value="Fe_bilin_red"/>
    <property type="match status" value="1"/>
</dbReference>
<dbReference type="GO" id="GO:0016636">
    <property type="term" value="F:oxidoreductase activity, acting on the CH-CH group of donors, iron-sulfur protein as acceptor"/>
    <property type="evidence" value="ECO:0007669"/>
    <property type="project" value="InterPro"/>
</dbReference>
<name>M1Q6I2_9CAUD</name>
<organism evidence="3 4">
    <name type="scientific">Cyanophage P-SS1</name>
    <dbReference type="NCBI Taxonomy" id="889957"/>
    <lineage>
        <taxon>Viruses</taxon>
        <taxon>Duplodnaviria</taxon>
        <taxon>Heunggongvirae</taxon>
        <taxon>Uroviricota</taxon>
        <taxon>Caudoviricetes</taxon>
        <taxon>Pantevenvirales</taxon>
        <taxon>Kyanoviridae</taxon>
        <taxon>Ronodorvirus</taxon>
        <taxon>Ronodorvirus ssm4</taxon>
    </lineage>
</organism>
<dbReference type="PANTHER" id="PTHR34557:SF1">
    <property type="entry name" value="PHYTOCHROMOBILIN:FERREDOXIN OXIDOREDUCTASE, CHLOROPLASTIC"/>
    <property type="match status" value="1"/>
</dbReference>
<evidence type="ECO:0000313" key="4">
    <source>
        <dbReference type="Proteomes" id="UP000502917"/>
    </source>
</evidence>
<comment type="similarity">
    <text evidence="1">Belongs to the HY2 family.</text>
</comment>
<evidence type="ECO:0000256" key="1">
    <source>
        <dbReference type="ARBA" id="ARBA00006908"/>
    </source>
</evidence>
<dbReference type="Proteomes" id="UP000502917">
    <property type="component" value="Segment"/>
</dbReference>
<reference evidence="3 4" key="1">
    <citation type="submission" date="2010-12" db="EMBL/GenBank/DDBJ databases">
        <title>The Genome Sequence of Cyanophage P-SS1.</title>
        <authorList>
            <consortium name="The Broad Institute Genome Sequencing Platform"/>
            <person name="Henn M.R."/>
            <person name="Sullivan M.S."/>
            <person name="Osburne M.S."/>
            <person name="Levin J."/>
            <person name="Malboeuf C."/>
            <person name="Casali M."/>
            <person name="Russ C."/>
            <person name="Lennon N."/>
            <person name="Chapman S.B."/>
            <person name="Erlich R."/>
            <person name="Young S.K."/>
            <person name="Yandava C."/>
            <person name="Zeng Q."/>
            <person name="Alvarado L."/>
            <person name="Anderson S."/>
            <person name="Berlin A."/>
            <person name="Chen Z."/>
            <person name="Freedman E."/>
            <person name="Gellesch M."/>
            <person name="Goldberg J."/>
            <person name="Green L."/>
            <person name="Griggs A."/>
            <person name="Gujja S."/>
            <person name="Heilman E.R."/>
            <person name="Heiman D."/>
            <person name="Hollinger A."/>
            <person name="Howarth C."/>
            <person name="Larson L."/>
            <person name="Mehta T."/>
            <person name="Pearson M."/>
            <person name="Roberts A."/>
            <person name="Ryan E."/>
            <person name="Saif S."/>
            <person name="Shea T."/>
            <person name="Shenoy N."/>
            <person name="Sisk P."/>
            <person name="Stolte C."/>
            <person name="Sykes S."/>
            <person name="White J."/>
            <person name="Yu Q."/>
            <person name="Coleman M.L."/>
            <person name="Huang K.H."/>
            <person name="Weigele P.R."/>
            <person name="DeFrancesco A.S."/>
            <person name="Kern S.E."/>
            <person name="Thompson L.R."/>
            <person name="Fu R."/>
            <person name="Hombeck B."/>
            <person name="Chisholm S.W."/>
            <person name="Haas B."/>
            <person name="Nusbaum C."/>
            <person name="Birren B."/>
        </authorList>
    </citation>
    <scope>NUCLEOTIDE SEQUENCE [LARGE SCALE GENOMIC DNA]</scope>
    <source>
        <strain evidence="3 4">P-SS1</strain>
    </source>
</reference>
<dbReference type="NCBIfam" id="NF002760">
    <property type="entry name" value="PRK02816.1"/>
    <property type="match status" value="1"/>
</dbReference>
<accession>M1Q6I2</accession>
<dbReference type="PANTHER" id="PTHR34557">
    <property type="entry name" value="PHYTOCHROMOBILIN:FERREDOXIN OXIDOREDUCTASE, CHLOROPLASTIC"/>
    <property type="match status" value="1"/>
</dbReference>
<gene>
    <name evidence="3" type="ORF">CPYG_00174</name>
</gene>
<keyword evidence="2" id="KW-0560">Oxidoreductase</keyword>
<dbReference type="EMBL" id="JF974306">
    <property type="protein sequence ID" value="AGF91468.1"/>
    <property type="molecule type" value="Genomic_DNA"/>
</dbReference>
<dbReference type="InterPro" id="IPR009249">
    <property type="entry name" value="Ferredoxin-dep_bilin_Rdtase"/>
</dbReference>
<sequence length="229" mass="27010">MIVDDVAQTIRKITSGLPDVKHLPEDPYRSIVKDDIVINNEMWTCTGLRKIHLETCKTKYLDVLHCVLFPEPRYKLPIFGCDIIANNRIVTAAIVDISPVKGVRGEFYKDIKPISERYMDFDFRKLPEWADIFSPHCKFMRLHKQTEQIMYVQLLEEYLQVYVNAVSKAEKCMDIDATYDRYQDQVYYCQQQKQNKKTEAVLGSWFDPTWAKHYIDNVLFDKPKPFINL</sequence>
<dbReference type="Gene3D" id="3.40.1500.20">
    <property type="match status" value="1"/>
</dbReference>
<dbReference type="GO" id="GO:0050897">
    <property type="term" value="F:cobalt ion binding"/>
    <property type="evidence" value="ECO:0007669"/>
    <property type="project" value="InterPro"/>
</dbReference>